<dbReference type="Pfam" id="PF03088">
    <property type="entry name" value="Str_synth"/>
    <property type="match status" value="1"/>
</dbReference>
<reference evidence="7" key="1">
    <citation type="submission" date="2021-01" db="UniProtKB">
        <authorList>
            <consortium name="EnsemblPlants"/>
        </authorList>
    </citation>
    <scope>IDENTIFICATION</scope>
</reference>
<dbReference type="GO" id="GO:0012505">
    <property type="term" value="C:endomembrane system"/>
    <property type="evidence" value="ECO:0007669"/>
    <property type="project" value="TreeGrafter"/>
</dbReference>
<dbReference type="Proteomes" id="UP000594263">
    <property type="component" value="Unplaced"/>
</dbReference>
<evidence type="ECO:0000256" key="3">
    <source>
        <dbReference type="ARBA" id="ARBA00022553"/>
    </source>
</evidence>
<dbReference type="Gramene" id="Kaladp0070s0010.1.v1.1">
    <property type="protein sequence ID" value="Kaladp0070s0010.1.v1.1"/>
    <property type="gene ID" value="Kaladp0070s0010.v1.1"/>
</dbReference>
<dbReference type="Gene3D" id="2.120.10.30">
    <property type="entry name" value="TolB, C-terminal domain"/>
    <property type="match status" value="1"/>
</dbReference>
<evidence type="ECO:0000313" key="8">
    <source>
        <dbReference type="Proteomes" id="UP000594263"/>
    </source>
</evidence>
<proteinExistence type="inferred from homology"/>
<keyword evidence="5" id="KW-0325">Glycoprotein</keyword>
<dbReference type="GO" id="GO:0016787">
    <property type="term" value="F:hydrolase activity"/>
    <property type="evidence" value="ECO:0007669"/>
    <property type="project" value="TreeGrafter"/>
</dbReference>
<organism evidence="7 8">
    <name type="scientific">Kalanchoe fedtschenkoi</name>
    <name type="common">Lavender scallops</name>
    <name type="synonym">South American air plant</name>
    <dbReference type="NCBI Taxonomy" id="63787"/>
    <lineage>
        <taxon>Eukaryota</taxon>
        <taxon>Viridiplantae</taxon>
        <taxon>Streptophyta</taxon>
        <taxon>Embryophyta</taxon>
        <taxon>Tracheophyta</taxon>
        <taxon>Spermatophyta</taxon>
        <taxon>Magnoliopsida</taxon>
        <taxon>eudicotyledons</taxon>
        <taxon>Gunneridae</taxon>
        <taxon>Pentapetalae</taxon>
        <taxon>Saxifragales</taxon>
        <taxon>Crassulaceae</taxon>
        <taxon>Kalanchoe</taxon>
    </lineage>
</organism>
<evidence type="ECO:0000313" key="7">
    <source>
        <dbReference type="EnsemblPlants" id="Kaladp0070s0010.1.v1.1"/>
    </source>
</evidence>
<name>A0A7N1A2V4_KALFE</name>
<evidence type="ECO:0000256" key="5">
    <source>
        <dbReference type="ARBA" id="ARBA00023180"/>
    </source>
</evidence>
<keyword evidence="3" id="KW-0597">Phosphoprotein</keyword>
<protein>
    <recommendedName>
        <fullName evidence="6">Strictosidine synthase conserved region domain-containing protein</fullName>
    </recommendedName>
</protein>
<dbReference type="AlphaFoldDB" id="A0A7N1A2V4"/>
<comment type="similarity">
    <text evidence="2">Belongs to the strictosidine synthase family.</text>
</comment>
<dbReference type="SUPFAM" id="SSF63829">
    <property type="entry name" value="Calcium-dependent phosphotriesterase"/>
    <property type="match status" value="1"/>
</dbReference>
<dbReference type="PANTHER" id="PTHR10426:SF88">
    <property type="entry name" value="ADIPOCYTE PLASMA MEMBRANE-ASSOCIATED PROTEIN HEMOMUCIN-RELATED"/>
    <property type="match status" value="1"/>
</dbReference>
<dbReference type="Pfam" id="PF20067">
    <property type="entry name" value="SSL_N"/>
    <property type="match status" value="1"/>
</dbReference>
<dbReference type="InterPro" id="IPR018119">
    <property type="entry name" value="Strictosidine_synth_cons-reg"/>
</dbReference>
<accession>A0A7N1A2V4</accession>
<sequence>MSSSSSSSASLKPPSRSSSCLRLSYTLILPILAAAALYRLDSFDPSPLPYHQIPHPFLTAPAQNGQLLRGAERIGFPDLQAPEDLVYDEETRFIYTGCADGWVKRVSVAEEAAVVEKVAFTGGRPLGLAKGLYGNWIVADVAKGLLNVTKDGNVELLATEAEGLPFALTDAVDVAKDGLIYFTDASHKYTFKNYLLDILEGKPHGRFLSYNPFTRSTQVLATDLYFANGVVVSPDQSHAIFCETVMQRCMKYHLRGSKRGTVEKFIEGLPGGPDNIHYNADGHYTIGLSTGASFIWNTLVKYPSVRKITAMYHKAVGLADIGREGGVMIVDKEGRPVAHYHDVKLSMSSSAISVGDNLYIGSVMYPYILRLNTTKYPAI</sequence>
<evidence type="ECO:0000256" key="4">
    <source>
        <dbReference type="ARBA" id="ARBA00022554"/>
    </source>
</evidence>
<dbReference type="OMA" id="MIFMANA"/>
<evidence type="ECO:0000259" key="6">
    <source>
        <dbReference type="Pfam" id="PF03088"/>
    </source>
</evidence>
<evidence type="ECO:0000256" key="2">
    <source>
        <dbReference type="ARBA" id="ARBA00009191"/>
    </source>
</evidence>
<feature type="domain" description="Strictosidine synthase conserved region" evidence="6">
    <location>
        <begin position="170"/>
        <end position="256"/>
    </location>
</feature>
<keyword evidence="8" id="KW-1185">Reference proteome</keyword>
<dbReference type="InterPro" id="IPR011042">
    <property type="entry name" value="6-blade_b-propeller_TolB-like"/>
</dbReference>
<keyword evidence="4" id="KW-0926">Vacuole</keyword>
<dbReference type="PANTHER" id="PTHR10426">
    <property type="entry name" value="STRICTOSIDINE SYNTHASE-RELATED"/>
    <property type="match status" value="1"/>
</dbReference>
<comment type="subcellular location">
    <subcellularLocation>
        <location evidence="1">Vacuole</location>
    </subcellularLocation>
</comment>
<dbReference type="GO" id="GO:0005773">
    <property type="term" value="C:vacuole"/>
    <property type="evidence" value="ECO:0007669"/>
    <property type="project" value="UniProtKB-SubCell"/>
</dbReference>
<evidence type="ECO:0000256" key="1">
    <source>
        <dbReference type="ARBA" id="ARBA00004116"/>
    </source>
</evidence>
<dbReference type="EnsemblPlants" id="Kaladp0070s0010.1.v1.1">
    <property type="protein sequence ID" value="Kaladp0070s0010.1.v1.1"/>
    <property type="gene ID" value="Kaladp0070s0010.v1.1"/>
</dbReference>